<evidence type="ECO:0000313" key="2">
    <source>
        <dbReference type="Proteomes" id="UP001516023"/>
    </source>
</evidence>
<comment type="caution">
    <text evidence="1">The sequence shown here is derived from an EMBL/GenBank/DDBJ whole genome shotgun (WGS) entry which is preliminary data.</text>
</comment>
<dbReference type="Proteomes" id="UP001516023">
    <property type="component" value="Unassembled WGS sequence"/>
</dbReference>
<evidence type="ECO:0000313" key="1">
    <source>
        <dbReference type="EMBL" id="KAL3800620.1"/>
    </source>
</evidence>
<reference evidence="1 2" key="1">
    <citation type="journal article" date="2020" name="G3 (Bethesda)">
        <title>Improved Reference Genome for Cyclotella cryptica CCMP332, a Model for Cell Wall Morphogenesis, Salinity Adaptation, and Lipid Production in Diatoms (Bacillariophyta).</title>
        <authorList>
            <person name="Roberts W.R."/>
            <person name="Downey K.M."/>
            <person name="Ruck E.C."/>
            <person name="Traller J.C."/>
            <person name="Alverson A.J."/>
        </authorList>
    </citation>
    <scope>NUCLEOTIDE SEQUENCE [LARGE SCALE GENOMIC DNA]</scope>
    <source>
        <strain evidence="1 2">CCMP332</strain>
    </source>
</reference>
<sequence>MSRESPFFVIRNSIHDVVGGSVDNHSSLDVLSQYTNEENVKHDKQTGGVSIVSVIEAPTRGMYKLDFCHEDCVSIVDEFLGDCNESKVTYLDERSWHHLFTFATLIGKEEALSCCPIGEQRHHLLSHLEGKELCFALLKDSVADVLGDVLPLDKLFAWKVLADARNRNDLKWKDIRAMISMVREKVSFLSKDGVLKSNQNVHLTFLQFVAFSRLVENHMNILALTLPGVSCRVLATSTTTVDLQLEATHCCSVQIGAVIEDTLPTSVDLREGGNMFISWKSVKLGTGTREKIKVDSLTQNTSYQIFLRVEKYSPGEDRLIVASSDTEVLKSRVDVVTNCIPLSDIFPHFSVMSLEEQKIEILACVNDKIVRQEAPIVPFNKDALITMSECSVEWAEFIRWWLRNEEIRLNFLMRELMFAALDKEVSRQAELFGISMQDRKSKDPQRWEKWNRQFAAWYYGREVPSTAQNGDEKAKAPHYFNPRIQNYNFETDDKDSVAEQANSSHLFGFTNTVWQASVIGSENAQKEVHHDATRSQFHLPENANSDIDRVLDINVFSLQRRRSGSVTKSRSASRVICVNKCISGVNVVDMSKQASVGVSETYEKTVYPNKKIDLKAVVFDDCSSNARPIKEPEIRPDIIGTRLTSHRRYFLDRVTKKVEAARLKADQLTHGSPNMRGIELFRAKVRLVIILQKIALPKACNTEALLECAPMTACINVFDLFEFDEAKYDFDSIAKNQKKSLNMAKALRHRNDAMSKKAFYALVKWKNKQMKDRDETRTKIIMSDTLYRDSLMKRSFRLFHNNVMKIRQKQVNVEVAHQEANTTPLLSISDDTSPPENNVTTSDGAIKRTRSFEMMNLSFEDTLSSKFRESTRRFVIHPKPVHEQINSLHTHLTDISQSEYEDFFAHGLELVTTKKFDQSFLESFSFFDRDTLKRLKQEKLSAPQNSGVNIFDVPTQFLLKSCPSENGCAYIEYRLRGKVQCLTELDR</sequence>
<dbReference type="AlphaFoldDB" id="A0ABD3QJN8"/>
<keyword evidence="2" id="KW-1185">Reference proteome</keyword>
<proteinExistence type="predicted"/>
<dbReference type="EMBL" id="JABMIG020000031">
    <property type="protein sequence ID" value="KAL3800620.1"/>
    <property type="molecule type" value="Genomic_DNA"/>
</dbReference>
<protein>
    <submittedName>
        <fullName evidence="1">Uncharacterized protein</fullName>
    </submittedName>
</protein>
<organism evidence="1 2">
    <name type="scientific">Cyclotella cryptica</name>
    <dbReference type="NCBI Taxonomy" id="29204"/>
    <lineage>
        <taxon>Eukaryota</taxon>
        <taxon>Sar</taxon>
        <taxon>Stramenopiles</taxon>
        <taxon>Ochrophyta</taxon>
        <taxon>Bacillariophyta</taxon>
        <taxon>Coscinodiscophyceae</taxon>
        <taxon>Thalassiosirophycidae</taxon>
        <taxon>Stephanodiscales</taxon>
        <taxon>Stephanodiscaceae</taxon>
        <taxon>Cyclotella</taxon>
    </lineage>
</organism>
<name>A0ABD3QJN8_9STRA</name>
<gene>
    <name evidence="1" type="ORF">HJC23_006082</name>
</gene>
<accession>A0ABD3QJN8</accession>